<sequence>MVKLPGWRCRCLPCSTAKNYHLPQLLPSESNESCHLPGPPYPACVSYPCLPDDSCLILKKNSVGNYSPVSPSGSTSGSTSGRGA</sequence>
<evidence type="ECO:0000313" key="1">
    <source>
        <dbReference type="EMBL" id="KAJ8003254.1"/>
    </source>
</evidence>
<reference evidence="1" key="1">
    <citation type="submission" date="2021-05" db="EMBL/GenBank/DDBJ databases">
        <authorList>
            <person name="Pan Q."/>
            <person name="Jouanno E."/>
            <person name="Zahm M."/>
            <person name="Klopp C."/>
            <person name="Cabau C."/>
            <person name="Louis A."/>
            <person name="Berthelot C."/>
            <person name="Parey E."/>
            <person name="Roest Crollius H."/>
            <person name="Montfort J."/>
            <person name="Robinson-Rechavi M."/>
            <person name="Bouchez O."/>
            <person name="Lampietro C."/>
            <person name="Lopez Roques C."/>
            <person name="Donnadieu C."/>
            <person name="Postlethwait J."/>
            <person name="Bobe J."/>
            <person name="Dillon D."/>
            <person name="Chandos A."/>
            <person name="von Hippel F."/>
            <person name="Guiguen Y."/>
        </authorList>
    </citation>
    <scope>NUCLEOTIDE SEQUENCE</scope>
    <source>
        <strain evidence="1">YG-Jan2019</strain>
    </source>
</reference>
<gene>
    <name evidence="1" type="ORF">DPEC_G00167510</name>
</gene>
<accession>A0ACC2GHL6</accession>
<name>A0ACC2GHL6_DALPE</name>
<dbReference type="Proteomes" id="UP001157502">
    <property type="component" value="Chromosome 13"/>
</dbReference>
<proteinExistence type="predicted"/>
<dbReference type="EMBL" id="CM055740">
    <property type="protein sequence ID" value="KAJ8003254.1"/>
    <property type="molecule type" value="Genomic_DNA"/>
</dbReference>
<organism evidence="1 2">
    <name type="scientific">Dallia pectoralis</name>
    <name type="common">Alaska blackfish</name>
    <dbReference type="NCBI Taxonomy" id="75939"/>
    <lineage>
        <taxon>Eukaryota</taxon>
        <taxon>Metazoa</taxon>
        <taxon>Chordata</taxon>
        <taxon>Craniata</taxon>
        <taxon>Vertebrata</taxon>
        <taxon>Euteleostomi</taxon>
        <taxon>Actinopterygii</taxon>
        <taxon>Neopterygii</taxon>
        <taxon>Teleostei</taxon>
        <taxon>Protacanthopterygii</taxon>
        <taxon>Esociformes</taxon>
        <taxon>Umbridae</taxon>
        <taxon>Dallia</taxon>
    </lineage>
</organism>
<comment type="caution">
    <text evidence="1">The sequence shown here is derived from an EMBL/GenBank/DDBJ whole genome shotgun (WGS) entry which is preliminary data.</text>
</comment>
<keyword evidence="2" id="KW-1185">Reference proteome</keyword>
<protein>
    <submittedName>
        <fullName evidence="1">Uncharacterized protein</fullName>
    </submittedName>
</protein>
<evidence type="ECO:0000313" key="2">
    <source>
        <dbReference type="Proteomes" id="UP001157502"/>
    </source>
</evidence>